<accession>A0A369LFW2</accession>
<dbReference type="Pfam" id="PF04326">
    <property type="entry name" value="SLFN_AlbA_2"/>
    <property type="match status" value="1"/>
</dbReference>
<dbReference type="Proteomes" id="UP000253975">
    <property type="component" value="Unassembled WGS sequence"/>
</dbReference>
<dbReference type="InterPro" id="IPR036388">
    <property type="entry name" value="WH-like_DNA-bd_sf"/>
</dbReference>
<dbReference type="InterPro" id="IPR038461">
    <property type="entry name" value="Schlafen_AlbA_2_dom_sf"/>
</dbReference>
<gene>
    <name evidence="2" type="ORF">C1881_06500</name>
</gene>
<feature type="domain" description="Schlafen AlbA-2" evidence="1">
    <location>
        <begin position="3"/>
        <end position="108"/>
    </location>
</feature>
<name>A0A369LFW2_9ACTN</name>
<dbReference type="AlphaFoldDB" id="A0A369LFW2"/>
<dbReference type="EMBL" id="PPTO01000009">
    <property type="protein sequence ID" value="RDB58210.1"/>
    <property type="molecule type" value="Genomic_DNA"/>
</dbReference>
<organism evidence="2 3">
    <name type="scientific">Slackia isoflavoniconvertens</name>
    <dbReference type="NCBI Taxonomy" id="572010"/>
    <lineage>
        <taxon>Bacteria</taxon>
        <taxon>Bacillati</taxon>
        <taxon>Actinomycetota</taxon>
        <taxon>Coriobacteriia</taxon>
        <taxon>Eggerthellales</taxon>
        <taxon>Eggerthellaceae</taxon>
        <taxon>Slackia</taxon>
    </lineage>
</organism>
<dbReference type="Gene3D" id="3.30.565.60">
    <property type="match status" value="1"/>
</dbReference>
<sequence length="416" mass="46404">MKECRTVEWKESVSNSFLKTVSAFANYGSGSVVFGIADDGSVKGLADTRAACLDIENKINDSVDPTPFFSLTENTRKKTVTLAVEEGPNKPYLYRGKAYRRSDTATVEVDNVELRRLVLAGQNMHFEELPCHKQDLTFRALEEKLEAEHVVKALNGDVLRTFNLFNFEVGFNNAALIVSDQNTFPGIDVARFGESINIIADRATFEGTSIIEQIDGACTMFERYYSVETIEGARRATHYSIPYEAFREAVANAVAHRTWDVNARIRIAMHPDHIEISSPGGLPAGLGRDEYLRGFISQLRNPILANVLFRLNIIEMFGTGIVRIRSSYAEYEQKPEFDVSENAVRVTLPVTDARPALTSDEELVYRFVKEEGSAASGQIVANFGFGKDKAVKLLRSLVEKRYVEKTGTGRGTKYHA</sequence>
<dbReference type="InterPro" id="IPR007421">
    <property type="entry name" value="Schlafen_AlbA_2_dom"/>
</dbReference>
<evidence type="ECO:0000313" key="2">
    <source>
        <dbReference type="EMBL" id="RDB58210.1"/>
    </source>
</evidence>
<dbReference type="Gene3D" id="3.30.950.30">
    <property type="entry name" value="Schlafen, AAA domain"/>
    <property type="match status" value="1"/>
</dbReference>
<dbReference type="RefSeq" id="WP_114615719.1">
    <property type="nucleotide sequence ID" value="NZ_PPTO01000009.1"/>
</dbReference>
<evidence type="ECO:0000259" key="1">
    <source>
        <dbReference type="Pfam" id="PF04326"/>
    </source>
</evidence>
<protein>
    <submittedName>
        <fullName evidence="2">AAA family ATPase</fullName>
    </submittedName>
</protein>
<proteinExistence type="predicted"/>
<dbReference type="Gene3D" id="1.10.10.10">
    <property type="entry name" value="Winged helix-like DNA-binding domain superfamily/Winged helix DNA-binding domain"/>
    <property type="match status" value="1"/>
</dbReference>
<dbReference type="PANTHER" id="PTHR30595:SF6">
    <property type="entry name" value="SCHLAFEN ALBA-2 DOMAIN-CONTAINING PROTEIN"/>
    <property type="match status" value="1"/>
</dbReference>
<dbReference type="Pfam" id="PF13749">
    <property type="entry name" value="HATPase_c_4"/>
    <property type="match status" value="1"/>
</dbReference>
<dbReference type="PANTHER" id="PTHR30595">
    <property type="entry name" value="GLPR-RELATED TRANSCRIPTIONAL REPRESSOR"/>
    <property type="match status" value="1"/>
</dbReference>
<evidence type="ECO:0000313" key="3">
    <source>
        <dbReference type="Proteomes" id="UP000253975"/>
    </source>
</evidence>
<reference evidence="2 3" key="1">
    <citation type="journal article" date="2018" name="Elife">
        <title>Discovery and characterization of a prevalent human gut bacterial enzyme sufficient for the inactivation of a family of plant toxins.</title>
        <authorList>
            <person name="Koppel N."/>
            <person name="Bisanz J.E."/>
            <person name="Pandelia M.E."/>
            <person name="Turnbaugh P.J."/>
            <person name="Balskus E.P."/>
        </authorList>
    </citation>
    <scope>NUCLEOTIDE SEQUENCE [LARGE SCALE GENOMIC DNA]</scope>
    <source>
        <strain evidence="2 3">OB21 GAM31</strain>
    </source>
</reference>
<comment type="caution">
    <text evidence="2">The sequence shown here is derived from an EMBL/GenBank/DDBJ whole genome shotgun (WGS) entry which is preliminary data.</text>
</comment>
<dbReference type="InterPro" id="IPR038475">
    <property type="entry name" value="RecG_C_sf"/>
</dbReference>